<dbReference type="InterPro" id="IPR013154">
    <property type="entry name" value="ADH-like_N"/>
</dbReference>
<evidence type="ECO:0000259" key="1">
    <source>
        <dbReference type="SMART" id="SM00829"/>
    </source>
</evidence>
<evidence type="ECO:0000313" key="3">
    <source>
        <dbReference type="Proteomes" id="UP000053617"/>
    </source>
</evidence>
<dbReference type="RefSeq" id="XP_013272857.1">
    <property type="nucleotide sequence ID" value="XM_013417403.1"/>
</dbReference>
<dbReference type="PANTHER" id="PTHR45033">
    <property type="match status" value="1"/>
</dbReference>
<organism evidence="2 3">
    <name type="scientific">Rhinocladiella mackenziei CBS 650.93</name>
    <dbReference type="NCBI Taxonomy" id="1442369"/>
    <lineage>
        <taxon>Eukaryota</taxon>
        <taxon>Fungi</taxon>
        <taxon>Dikarya</taxon>
        <taxon>Ascomycota</taxon>
        <taxon>Pezizomycotina</taxon>
        <taxon>Eurotiomycetes</taxon>
        <taxon>Chaetothyriomycetidae</taxon>
        <taxon>Chaetothyriales</taxon>
        <taxon>Herpotrichiellaceae</taxon>
        <taxon>Rhinocladiella</taxon>
    </lineage>
</organism>
<dbReference type="CDD" id="cd08276">
    <property type="entry name" value="MDR7"/>
    <property type="match status" value="1"/>
</dbReference>
<name>A0A0D2IRD4_9EURO</name>
<sequence length="353" mass="38247">MSEPLPKKTSQYVLHQNKGFEDLKLEHGVDIPEVDDYGCLVKVEAVSLNHRDLVIVNGKYPFPCHFPRIPGSDASAIVLATGAKVTQFKVGDRVCTQFRPTHQAGRIKAADLWVGLGGQIDGTSRQYAVFPETWLVKAPANLSAEEASTLTCAWVTAWNALFGLQDRCLKLGDYVLTQGTGGVSIAIVQLAVAAGAIVVATTSSDKKAEKLKKLGVKHVVNYRTDPNWGKTVKDLTSGGLGVDIVVELGGPTTTRQSLTAIKPEGVISIIGYLGGAEAEKTPNMLEALSHACIVRGSAVGSRLLFQDMNRTIEACEVPVVVDERVFAWEELQEAYQYMWDQKHFGKVVVRVAS</sequence>
<dbReference type="VEuPathDB" id="FungiDB:Z518_03693"/>
<reference evidence="2 3" key="1">
    <citation type="submission" date="2015-01" db="EMBL/GenBank/DDBJ databases">
        <title>The Genome Sequence of Rhinocladiella mackenzie CBS 650.93.</title>
        <authorList>
            <consortium name="The Broad Institute Genomics Platform"/>
            <person name="Cuomo C."/>
            <person name="de Hoog S."/>
            <person name="Gorbushina A."/>
            <person name="Stielow B."/>
            <person name="Teixiera M."/>
            <person name="Abouelleil A."/>
            <person name="Chapman S.B."/>
            <person name="Priest M."/>
            <person name="Young S.K."/>
            <person name="Wortman J."/>
            <person name="Nusbaum C."/>
            <person name="Birren B."/>
        </authorList>
    </citation>
    <scope>NUCLEOTIDE SEQUENCE [LARGE SCALE GENOMIC DNA]</scope>
    <source>
        <strain evidence="2 3">CBS 650.93</strain>
    </source>
</reference>
<dbReference type="SUPFAM" id="SSF51735">
    <property type="entry name" value="NAD(P)-binding Rossmann-fold domains"/>
    <property type="match status" value="1"/>
</dbReference>
<dbReference type="HOGENOM" id="CLU_026673_3_4_1"/>
<dbReference type="InterPro" id="IPR020843">
    <property type="entry name" value="ER"/>
</dbReference>
<dbReference type="InterPro" id="IPR052711">
    <property type="entry name" value="Zinc_ADH-like"/>
</dbReference>
<dbReference type="SUPFAM" id="SSF50129">
    <property type="entry name" value="GroES-like"/>
    <property type="match status" value="1"/>
</dbReference>
<feature type="domain" description="Enoyl reductase (ER)" evidence="1">
    <location>
        <begin position="19"/>
        <end position="349"/>
    </location>
</feature>
<evidence type="ECO:0000313" key="2">
    <source>
        <dbReference type="EMBL" id="KIX05721.1"/>
    </source>
</evidence>
<dbReference type="EMBL" id="KN847477">
    <property type="protein sequence ID" value="KIX05721.1"/>
    <property type="molecule type" value="Genomic_DNA"/>
</dbReference>
<dbReference type="Pfam" id="PF00107">
    <property type="entry name" value="ADH_zinc_N"/>
    <property type="match status" value="1"/>
</dbReference>
<dbReference type="Proteomes" id="UP000053617">
    <property type="component" value="Unassembled WGS sequence"/>
</dbReference>
<dbReference type="GeneID" id="25291764"/>
<dbReference type="OrthoDB" id="9930022at2759"/>
<proteinExistence type="predicted"/>
<dbReference type="STRING" id="1442369.A0A0D2IRD4"/>
<dbReference type="InterPro" id="IPR036291">
    <property type="entry name" value="NAD(P)-bd_dom_sf"/>
</dbReference>
<protein>
    <recommendedName>
        <fullName evidence="1">Enoyl reductase (ER) domain-containing protein</fullName>
    </recommendedName>
</protein>
<dbReference type="AlphaFoldDB" id="A0A0D2IRD4"/>
<dbReference type="InterPro" id="IPR011032">
    <property type="entry name" value="GroES-like_sf"/>
</dbReference>
<dbReference type="SMART" id="SM00829">
    <property type="entry name" value="PKS_ER"/>
    <property type="match status" value="1"/>
</dbReference>
<dbReference type="Gene3D" id="3.90.180.10">
    <property type="entry name" value="Medium-chain alcohol dehydrogenases, catalytic domain"/>
    <property type="match status" value="1"/>
</dbReference>
<dbReference type="GO" id="GO:0016491">
    <property type="term" value="F:oxidoreductase activity"/>
    <property type="evidence" value="ECO:0007669"/>
    <property type="project" value="InterPro"/>
</dbReference>
<dbReference type="Gene3D" id="3.40.50.720">
    <property type="entry name" value="NAD(P)-binding Rossmann-like Domain"/>
    <property type="match status" value="1"/>
</dbReference>
<accession>A0A0D2IRD4</accession>
<dbReference type="PANTHER" id="PTHR45033:SF2">
    <property type="entry name" value="ZINC-TYPE ALCOHOL DEHYDROGENASE-LIKE PROTEIN C1773.06C"/>
    <property type="match status" value="1"/>
</dbReference>
<dbReference type="InterPro" id="IPR013149">
    <property type="entry name" value="ADH-like_C"/>
</dbReference>
<gene>
    <name evidence="2" type="ORF">Z518_03693</name>
</gene>
<dbReference type="Pfam" id="PF08240">
    <property type="entry name" value="ADH_N"/>
    <property type="match status" value="1"/>
</dbReference>
<keyword evidence="3" id="KW-1185">Reference proteome</keyword>